<dbReference type="Gramene" id="Os03t0379200-00">
    <property type="protein sequence ID" value="Os03t0379200-00"/>
    <property type="gene ID" value="Os03g0379200"/>
</dbReference>
<organism evidence="1 2">
    <name type="scientific">Oryza sativa subsp. japonica</name>
    <name type="common">Rice</name>
    <dbReference type="NCBI Taxonomy" id="39947"/>
    <lineage>
        <taxon>Eukaryota</taxon>
        <taxon>Viridiplantae</taxon>
        <taxon>Streptophyta</taxon>
        <taxon>Embryophyta</taxon>
        <taxon>Tracheophyta</taxon>
        <taxon>Spermatophyta</taxon>
        <taxon>Magnoliopsida</taxon>
        <taxon>Liliopsida</taxon>
        <taxon>Poales</taxon>
        <taxon>Poaceae</taxon>
        <taxon>BOP clade</taxon>
        <taxon>Oryzoideae</taxon>
        <taxon>Oryzeae</taxon>
        <taxon>Oryzinae</taxon>
        <taxon>Oryza</taxon>
        <taxon>Oryza sativa</taxon>
    </lineage>
</organism>
<accession>A0A0P0VYR2</accession>
<proteinExistence type="predicted"/>
<evidence type="ECO:0000313" key="1">
    <source>
        <dbReference type="EMBL" id="BAS84434.1"/>
    </source>
</evidence>
<protein>
    <submittedName>
        <fullName evidence="1">Os03g0379200 protein</fullName>
    </submittedName>
</protein>
<reference evidence="1 2" key="2">
    <citation type="journal article" date="2013" name="Plant Cell Physiol.">
        <title>Rice Annotation Project Database (RAP-DB): an integrative and interactive database for rice genomics.</title>
        <authorList>
            <person name="Sakai H."/>
            <person name="Lee S.S."/>
            <person name="Tanaka T."/>
            <person name="Numa H."/>
            <person name="Kim J."/>
            <person name="Kawahara Y."/>
            <person name="Wakimoto H."/>
            <person name="Yang C.C."/>
            <person name="Iwamoto M."/>
            <person name="Abe T."/>
            <person name="Yamada Y."/>
            <person name="Muto A."/>
            <person name="Inokuchi H."/>
            <person name="Ikemura T."/>
            <person name="Matsumoto T."/>
            <person name="Sasaki T."/>
            <person name="Itoh T."/>
        </authorList>
    </citation>
    <scope>NUCLEOTIDE SEQUENCE [LARGE SCALE GENOMIC DNA]</scope>
    <source>
        <strain evidence="2">cv. Nipponbare</strain>
    </source>
</reference>
<sequence length="124" mass="14394">MVYILVCTLRKLCSTTRKPEHFTLVVNPILDSLLNREALVRDICIMNIITALWPMKRSSITLWCWNQTIELILFRWAMPLPIYHIIPREGHCTLLLLTGSVICVLCITWLESFNLSTPSIIRKV</sequence>
<reference evidence="1 2" key="3">
    <citation type="journal article" date="2013" name="Rice">
        <title>Improvement of the Oryza sativa Nipponbare reference genome using next generation sequence and optical map data.</title>
        <authorList>
            <person name="Kawahara Y."/>
            <person name="de la Bastide M."/>
            <person name="Hamilton J.P."/>
            <person name="Kanamori H."/>
            <person name="McCombie W.R."/>
            <person name="Ouyang S."/>
            <person name="Schwartz D.C."/>
            <person name="Tanaka T."/>
            <person name="Wu J."/>
            <person name="Zhou S."/>
            <person name="Childs K.L."/>
            <person name="Davidson R.M."/>
            <person name="Lin H."/>
            <person name="Quesada-Ocampo L."/>
            <person name="Vaillancourt B."/>
            <person name="Sakai H."/>
            <person name="Lee S.S."/>
            <person name="Kim J."/>
            <person name="Numa H."/>
            <person name="Itoh T."/>
            <person name="Buell C.R."/>
            <person name="Matsumoto T."/>
        </authorList>
    </citation>
    <scope>NUCLEOTIDE SEQUENCE [LARGE SCALE GENOMIC DNA]</scope>
    <source>
        <strain evidence="2">cv. Nipponbare</strain>
    </source>
</reference>
<dbReference type="Proteomes" id="UP000059680">
    <property type="component" value="Chromosome 3"/>
</dbReference>
<dbReference type="EMBL" id="AP014959">
    <property type="protein sequence ID" value="BAS84434.1"/>
    <property type="molecule type" value="Genomic_DNA"/>
</dbReference>
<gene>
    <name evidence="1" type="ordered locus">Os03g0379200</name>
    <name evidence="1" type="ORF">OSNPB_030379200</name>
</gene>
<dbReference type="PaxDb" id="39947-A0A0P0VYR2"/>
<reference evidence="2" key="1">
    <citation type="journal article" date="2005" name="Nature">
        <title>The map-based sequence of the rice genome.</title>
        <authorList>
            <consortium name="International rice genome sequencing project (IRGSP)"/>
            <person name="Matsumoto T."/>
            <person name="Wu J."/>
            <person name="Kanamori H."/>
            <person name="Katayose Y."/>
            <person name="Fujisawa M."/>
            <person name="Namiki N."/>
            <person name="Mizuno H."/>
            <person name="Yamamoto K."/>
            <person name="Antonio B.A."/>
            <person name="Baba T."/>
            <person name="Sakata K."/>
            <person name="Nagamura Y."/>
            <person name="Aoki H."/>
            <person name="Arikawa K."/>
            <person name="Arita K."/>
            <person name="Bito T."/>
            <person name="Chiden Y."/>
            <person name="Fujitsuka N."/>
            <person name="Fukunaka R."/>
            <person name="Hamada M."/>
            <person name="Harada C."/>
            <person name="Hayashi A."/>
            <person name="Hijishita S."/>
            <person name="Honda M."/>
            <person name="Hosokawa S."/>
            <person name="Ichikawa Y."/>
            <person name="Idonuma A."/>
            <person name="Iijima M."/>
            <person name="Ikeda M."/>
            <person name="Ikeno M."/>
            <person name="Ito K."/>
            <person name="Ito S."/>
            <person name="Ito T."/>
            <person name="Ito Y."/>
            <person name="Ito Y."/>
            <person name="Iwabuchi A."/>
            <person name="Kamiya K."/>
            <person name="Karasawa W."/>
            <person name="Kurita K."/>
            <person name="Katagiri S."/>
            <person name="Kikuta A."/>
            <person name="Kobayashi H."/>
            <person name="Kobayashi N."/>
            <person name="Machita K."/>
            <person name="Maehara T."/>
            <person name="Masukawa M."/>
            <person name="Mizubayashi T."/>
            <person name="Mukai Y."/>
            <person name="Nagasaki H."/>
            <person name="Nagata Y."/>
            <person name="Naito S."/>
            <person name="Nakashima M."/>
            <person name="Nakama Y."/>
            <person name="Nakamichi Y."/>
            <person name="Nakamura M."/>
            <person name="Meguro A."/>
            <person name="Negishi M."/>
            <person name="Ohta I."/>
            <person name="Ohta T."/>
            <person name="Okamoto M."/>
            <person name="Ono N."/>
            <person name="Saji S."/>
            <person name="Sakaguchi M."/>
            <person name="Sakai K."/>
            <person name="Shibata M."/>
            <person name="Shimokawa T."/>
            <person name="Song J."/>
            <person name="Takazaki Y."/>
            <person name="Terasawa K."/>
            <person name="Tsugane M."/>
            <person name="Tsuji K."/>
            <person name="Ueda S."/>
            <person name="Waki K."/>
            <person name="Yamagata H."/>
            <person name="Yamamoto M."/>
            <person name="Yamamoto S."/>
            <person name="Yamane H."/>
            <person name="Yoshiki S."/>
            <person name="Yoshihara R."/>
            <person name="Yukawa K."/>
            <person name="Zhong H."/>
            <person name="Yano M."/>
            <person name="Yuan Q."/>
            <person name="Ouyang S."/>
            <person name="Liu J."/>
            <person name="Jones K.M."/>
            <person name="Gansberger K."/>
            <person name="Moffat K."/>
            <person name="Hill J."/>
            <person name="Bera J."/>
            <person name="Fadrosh D."/>
            <person name="Jin S."/>
            <person name="Johri S."/>
            <person name="Kim M."/>
            <person name="Overton L."/>
            <person name="Reardon M."/>
            <person name="Tsitrin T."/>
            <person name="Vuong H."/>
            <person name="Weaver B."/>
            <person name="Ciecko A."/>
            <person name="Tallon L."/>
            <person name="Jackson J."/>
            <person name="Pai G."/>
            <person name="Aken S.V."/>
            <person name="Utterback T."/>
            <person name="Reidmuller S."/>
            <person name="Feldblyum T."/>
            <person name="Hsiao J."/>
            <person name="Zismann V."/>
            <person name="Iobst S."/>
            <person name="de Vazeille A.R."/>
            <person name="Buell C.R."/>
            <person name="Ying K."/>
            <person name="Li Y."/>
            <person name="Lu T."/>
            <person name="Huang Y."/>
            <person name="Zhao Q."/>
            <person name="Feng Q."/>
            <person name="Zhang L."/>
            <person name="Zhu J."/>
            <person name="Weng Q."/>
            <person name="Mu J."/>
            <person name="Lu Y."/>
            <person name="Fan D."/>
            <person name="Liu Y."/>
            <person name="Guan J."/>
            <person name="Zhang Y."/>
            <person name="Yu S."/>
            <person name="Liu X."/>
            <person name="Zhang Y."/>
            <person name="Hong G."/>
            <person name="Han B."/>
            <person name="Choisne N."/>
            <person name="Demange N."/>
            <person name="Orjeda G."/>
            <person name="Samain S."/>
            <person name="Cattolico L."/>
            <person name="Pelletier E."/>
            <person name="Couloux A."/>
            <person name="Segurens B."/>
            <person name="Wincker P."/>
            <person name="D'Hont A."/>
            <person name="Scarpelli C."/>
            <person name="Weissenbach J."/>
            <person name="Salanoubat M."/>
            <person name="Quetier F."/>
            <person name="Yu Y."/>
            <person name="Kim H.R."/>
            <person name="Rambo T."/>
            <person name="Currie J."/>
            <person name="Collura K."/>
            <person name="Luo M."/>
            <person name="Yang T."/>
            <person name="Ammiraju J.S.S."/>
            <person name="Engler F."/>
            <person name="Soderlund C."/>
            <person name="Wing R.A."/>
            <person name="Palmer L.E."/>
            <person name="de la Bastide M."/>
            <person name="Spiegel L."/>
            <person name="Nascimento L."/>
            <person name="Zutavern T."/>
            <person name="O'Shaughnessy A."/>
            <person name="Dike S."/>
            <person name="Dedhia N."/>
            <person name="Preston R."/>
            <person name="Balija V."/>
            <person name="McCombie W.R."/>
            <person name="Chow T."/>
            <person name="Chen H."/>
            <person name="Chung M."/>
            <person name="Chen C."/>
            <person name="Shaw J."/>
            <person name="Wu H."/>
            <person name="Hsiao K."/>
            <person name="Chao Y."/>
            <person name="Chu M."/>
            <person name="Cheng C."/>
            <person name="Hour A."/>
            <person name="Lee P."/>
            <person name="Lin S."/>
            <person name="Lin Y."/>
            <person name="Liou J."/>
            <person name="Liu S."/>
            <person name="Hsing Y."/>
            <person name="Raghuvanshi S."/>
            <person name="Mohanty A."/>
            <person name="Bharti A.K."/>
            <person name="Gaur A."/>
            <person name="Gupta V."/>
            <person name="Kumar D."/>
            <person name="Ravi V."/>
            <person name="Vij S."/>
            <person name="Kapur A."/>
            <person name="Khurana P."/>
            <person name="Khurana P."/>
            <person name="Khurana J.P."/>
            <person name="Tyagi A.K."/>
            <person name="Gaikwad K."/>
            <person name="Singh A."/>
            <person name="Dalal V."/>
            <person name="Srivastava S."/>
            <person name="Dixit A."/>
            <person name="Pal A.K."/>
            <person name="Ghazi I.A."/>
            <person name="Yadav M."/>
            <person name="Pandit A."/>
            <person name="Bhargava A."/>
            <person name="Sureshbabu K."/>
            <person name="Batra K."/>
            <person name="Sharma T.R."/>
            <person name="Mohapatra T."/>
            <person name="Singh N.K."/>
            <person name="Messing J."/>
            <person name="Nelson A.B."/>
            <person name="Fuks G."/>
            <person name="Kavchok S."/>
            <person name="Keizer G."/>
            <person name="Linton E."/>
            <person name="Llaca V."/>
            <person name="Song R."/>
            <person name="Tanyolac B."/>
            <person name="Young S."/>
            <person name="Ho-Il K."/>
            <person name="Hahn J.H."/>
            <person name="Sangsakoo G."/>
            <person name="Vanavichit A."/>
            <person name="de Mattos Luiz.A.T."/>
            <person name="Zimmer P.D."/>
            <person name="Malone G."/>
            <person name="Dellagostin O."/>
            <person name="de Oliveira A.C."/>
            <person name="Bevan M."/>
            <person name="Bancroft I."/>
            <person name="Minx P."/>
            <person name="Cordum H."/>
            <person name="Wilson R."/>
            <person name="Cheng Z."/>
            <person name="Jin W."/>
            <person name="Jiang J."/>
            <person name="Leong S.A."/>
            <person name="Iwama H."/>
            <person name="Gojobori T."/>
            <person name="Itoh T."/>
            <person name="Niimura Y."/>
            <person name="Fujii Y."/>
            <person name="Habara T."/>
            <person name="Sakai H."/>
            <person name="Sato Y."/>
            <person name="Wilson G."/>
            <person name="Kumar K."/>
            <person name="McCouch S."/>
            <person name="Juretic N."/>
            <person name="Hoen D."/>
            <person name="Wright S."/>
            <person name="Bruskiewich R."/>
            <person name="Bureau T."/>
            <person name="Miyao A."/>
            <person name="Hirochika H."/>
            <person name="Nishikawa T."/>
            <person name="Kadowaki K."/>
            <person name="Sugiura M."/>
            <person name="Burr B."/>
            <person name="Sasaki T."/>
        </authorList>
    </citation>
    <scope>NUCLEOTIDE SEQUENCE [LARGE SCALE GENOMIC DNA]</scope>
    <source>
        <strain evidence="2">cv. Nipponbare</strain>
    </source>
</reference>
<dbReference type="InParanoid" id="A0A0P0VYR2"/>
<dbReference type="AlphaFoldDB" id="A0A0P0VYR2"/>
<keyword evidence="2" id="KW-1185">Reference proteome</keyword>
<name>A0A0P0VYR2_ORYSJ</name>
<evidence type="ECO:0000313" key="2">
    <source>
        <dbReference type="Proteomes" id="UP000059680"/>
    </source>
</evidence>